<keyword evidence="4" id="KW-0732">Signal</keyword>
<evidence type="ECO:0000256" key="4">
    <source>
        <dbReference type="SAM" id="SignalP"/>
    </source>
</evidence>
<dbReference type="InterPro" id="IPR043129">
    <property type="entry name" value="ATPase_NBD"/>
</dbReference>
<sequence length="555" mass="61805">MHFANFVKLLILVWAILPALTSAESVIGLNIGTVYSSVSSVVEDTTVRKIETIPSYVGISNEGLIVGHAAKEKAISDPKNVAFGLKRLLGLNWEQVKKHAEDYPFDLDEDNGRVVVRFERGNKTFTLVELVSAIIRDLKNTSSHFLDEDIQKAVIAVPAFFTQAQRHAMIEAANLAGLDVLRLISEASAATLAYRINGTDDSLIMVVDLGGGTLDISLVYIKDKTLSTIINGGHNHLGGLDFDNNVMRYYKKKYKEKGVIQHKLRSQVILAKEKLSKADKYELQIECENETIPEILTRTDFDRMNIDLYEKIEQSITETFHHAGFERTIIDEVLLTGGALHTAMIKKLLSSYFGITTQLRVLDGSATTSNGAALLGAALSGNPNLMDYKIQASIAHDIGVETNQKNMHVYHSAGLPLPQNNISVWLNNNEILTVDGQKVINIYEGRNKKKADDNLLVNKIILKEPNCTDTRTKLTIFVDESNIIESSAETFCIKRMTKENIRQLAEEKRAVHRANLERKGTNTPGKTENKFTISFPAQKNYFINTIQVDNEAKTT</sequence>
<evidence type="ECO:0000313" key="5">
    <source>
        <dbReference type="EMBL" id="KAK2704737.1"/>
    </source>
</evidence>
<comment type="caution">
    <text evidence="5">The sequence shown here is derived from an EMBL/GenBank/DDBJ whole genome shotgun (WGS) entry which is preliminary data.</text>
</comment>
<dbReference type="GO" id="GO:0140662">
    <property type="term" value="F:ATP-dependent protein folding chaperone"/>
    <property type="evidence" value="ECO:0007669"/>
    <property type="project" value="InterPro"/>
</dbReference>
<dbReference type="GO" id="GO:0030968">
    <property type="term" value="P:endoplasmic reticulum unfolded protein response"/>
    <property type="evidence" value="ECO:0007669"/>
    <property type="project" value="TreeGrafter"/>
</dbReference>
<evidence type="ECO:0000256" key="2">
    <source>
        <dbReference type="ARBA" id="ARBA00022741"/>
    </source>
</evidence>
<organism evidence="5 6">
    <name type="scientific">Artemia franciscana</name>
    <name type="common">Brine shrimp</name>
    <name type="synonym">Artemia sanfranciscana</name>
    <dbReference type="NCBI Taxonomy" id="6661"/>
    <lineage>
        <taxon>Eukaryota</taxon>
        <taxon>Metazoa</taxon>
        <taxon>Ecdysozoa</taxon>
        <taxon>Arthropoda</taxon>
        <taxon>Crustacea</taxon>
        <taxon>Branchiopoda</taxon>
        <taxon>Anostraca</taxon>
        <taxon>Artemiidae</taxon>
        <taxon>Artemia</taxon>
    </lineage>
</organism>
<dbReference type="GO" id="GO:0034663">
    <property type="term" value="C:endoplasmic reticulum chaperone complex"/>
    <property type="evidence" value="ECO:0007669"/>
    <property type="project" value="TreeGrafter"/>
</dbReference>
<evidence type="ECO:0000256" key="3">
    <source>
        <dbReference type="ARBA" id="ARBA00022840"/>
    </source>
</evidence>
<dbReference type="Gene3D" id="3.30.30.30">
    <property type="match status" value="1"/>
</dbReference>
<feature type="chain" id="PRO_5041697227" evidence="4">
    <location>
        <begin position="24"/>
        <end position="555"/>
    </location>
</feature>
<dbReference type="PROSITE" id="PS00329">
    <property type="entry name" value="HSP70_2"/>
    <property type="match status" value="1"/>
</dbReference>
<keyword evidence="2" id="KW-0547">Nucleotide-binding</keyword>
<protein>
    <submittedName>
        <fullName evidence="5">Uncharacterized protein</fullName>
    </submittedName>
</protein>
<dbReference type="InterPro" id="IPR018181">
    <property type="entry name" value="Heat_shock_70_CS"/>
</dbReference>
<dbReference type="GO" id="GO:0005524">
    <property type="term" value="F:ATP binding"/>
    <property type="evidence" value="ECO:0007669"/>
    <property type="project" value="UniProtKB-KW"/>
</dbReference>
<evidence type="ECO:0000313" key="6">
    <source>
        <dbReference type="Proteomes" id="UP001187531"/>
    </source>
</evidence>
<dbReference type="Gene3D" id="3.90.640.10">
    <property type="entry name" value="Actin, Chain A, domain 4"/>
    <property type="match status" value="1"/>
</dbReference>
<evidence type="ECO:0000256" key="1">
    <source>
        <dbReference type="ARBA" id="ARBA00007381"/>
    </source>
</evidence>
<dbReference type="AlphaFoldDB" id="A0AA88HGB3"/>
<dbReference type="PANTHER" id="PTHR45639:SF34">
    <property type="entry name" value="CHAPERONE PROTEIN DNAK"/>
    <property type="match status" value="1"/>
</dbReference>
<keyword evidence="3" id="KW-0067">ATP-binding</keyword>
<dbReference type="InterPro" id="IPR013126">
    <property type="entry name" value="Hsp_70_fam"/>
</dbReference>
<dbReference type="Proteomes" id="UP001187531">
    <property type="component" value="Unassembled WGS sequence"/>
</dbReference>
<gene>
    <name evidence="5" type="ORF">QYM36_016950</name>
</gene>
<dbReference type="PANTHER" id="PTHR45639">
    <property type="entry name" value="HSC70CB, ISOFORM G-RELATED"/>
    <property type="match status" value="1"/>
</dbReference>
<name>A0AA88HGB3_ARTSF</name>
<dbReference type="Pfam" id="PF00012">
    <property type="entry name" value="HSP70"/>
    <property type="match status" value="1"/>
</dbReference>
<reference evidence="5" key="1">
    <citation type="submission" date="2023-07" db="EMBL/GenBank/DDBJ databases">
        <title>Chromosome-level genome assembly of Artemia franciscana.</title>
        <authorList>
            <person name="Jo E."/>
        </authorList>
    </citation>
    <scope>NUCLEOTIDE SEQUENCE</scope>
    <source>
        <tissue evidence="5">Whole body</tissue>
    </source>
</reference>
<accession>A0AA88HGB3</accession>
<dbReference type="Gene3D" id="3.30.420.40">
    <property type="match status" value="2"/>
</dbReference>
<proteinExistence type="inferred from homology"/>
<dbReference type="PRINTS" id="PR00301">
    <property type="entry name" value="HEATSHOCK70"/>
</dbReference>
<dbReference type="SUPFAM" id="SSF53067">
    <property type="entry name" value="Actin-like ATPase domain"/>
    <property type="match status" value="2"/>
</dbReference>
<comment type="similarity">
    <text evidence="1">Belongs to the heat shock protein 70 family.</text>
</comment>
<dbReference type="EMBL" id="JAVRJZ010000021">
    <property type="protein sequence ID" value="KAK2704737.1"/>
    <property type="molecule type" value="Genomic_DNA"/>
</dbReference>
<keyword evidence="6" id="KW-1185">Reference proteome</keyword>
<feature type="signal peptide" evidence="4">
    <location>
        <begin position="1"/>
        <end position="23"/>
    </location>
</feature>